<dbReference type="PROSITE" id="PS01010">
    <property type="entry name" value="CRISP_2"/>
    <property type="match status" value="1"/>
</dbReference>
<dbReference type="Pfam" id="PF00188">
    <property type="entry name" value="CAP"/>
    <property type="match status" value="2"/>
</dbReference>
<dbReference type="AlphaFoldDB" id="A0A556U6H6"/>
<dbReference type="EMBL" id="VCAZ01000054">
    <property type="protein sequence ID" value="TSN21205.1"/>
    <property type="molecule type" value="Genomic_DNA"/>
</dbReference>
<dbReference type="PRINTS" id="PR00837">
    <property type="entry name" value="V5TPXLIKE"/>
</dbReference>
<comment type="caution">
    <text evidence="12">The sequence shown here is derived from an EMBL/GenBank/DDBJ whole genome shotgun (WGS) entry which is preliminary data.</text>
</comment>
<dbReference type="Gene3D" id="2.170.130.20">
    <property type="entry name" value="LCCL-like domain"/>
    <property type="match status" value="2"/>
</dbReference>
<organism evidence="12 13">
    <name type="scientific">Bagarius yarrelli</name>
    <name type="common">Goonch</name>
    <name type="synonym">Bagrus yarrelli</name>
    <dbReference type="NCBI Taxonomy" id="175774"/>
    <lineage>
        <taxon>Eukaryota</taxon>
        <taxon>Metazoa</taxon>
        <taxon>Chordata</taxon>
        <taxon>Craniata</taxon>
        <taxon>Vertebrata</taxon>
        <taxon>Euteleostomi</taxon>
        <taxon>Actinopterygii</taxon>
        <taxon>Neopterygii</taxon>
        <taxon>Teleostei</taxon>
        <taxon>Ostariophysi</taxon>
        <taxon>Siluriformes</taxon>
        <taxon>Sisoridae</taxon>
        <taxon>Sisorinae</taxon>
        <taxon>Bagarius</taxon>
    </lineage>
</organism>
<dbReference type="FunFam" id="3.40.33.10:FF:000001">
    <property type="entry name" value="Cysteine-rich secretory protein LCCL domain containing 1"/>
    <property type="match status" value="1"/>
</dbReference>
<evidence type="ECO:0000256" key="6">
    <source>
        <dbReference type="ARBA" id="ARBA00022737"/>
    </source>
</evidence>
<comment type="subcellular location">
    <subcellularLocation>
        <location evidence="1">Secreted</location>
    </subcellularLocation>
</comment>
<accession>A0A556U6H6</accession>
<evidence type="ECO:0000256" key="2">
    <source>
        <dbReference type="ARBA" id="ARBA00009923"/>
    </source>
</evidence>
<dbReference type="InterPro" id="IPR002413">
    <property type="entry name" value="V5_allergen-like"/>
</dbReference>
<comment type="similarity">
    <text evidence="2">Belongs to the CRISP family.</text>
</comment>
<feature type="domain" description="LCCL" evidence="11">
    <location>
        <begin position="705"/>
        <end position="806"/>
    </location>
</feature>
<keyword evidence="4" id="KW-0646">Protease inhibitor</keyword>
<evidence type="ECO:0000256" key="10">
    <source>
        <dbReference type="SAM" id="SignalP"/>
    </source>
</evidence>
<evidence type="ECO:0000256" key="5">
    <source>
        <dbReference type="ARBA" id="ARBA00022729"/>
    </source>
</evidence>
<evidence type="ECO:0000256" key="8">
    <source>
        <dbReference type="ARBA" id="ARBA00023180"/>
    </source>
</evidence>
<name>A0A556U6H6_BAGYA</name>
<evidence type="ECO:0000256" key="3">
    <source>
        <dbReference type="ARBA" id="ARBA00022525"/>
    </source>
</evidence>
<evidence type="ECO:0000259" key="11">
    <source>
        <dbReference type="PROSITE" id="PS50820"/>
    </source>
</evidence>
<dbReference type="PRINTS" id="PR00838">
    <property type="entry name" value="V5ALLERGEN"/>
</dbReference>
<evidence type="ECO:0000256" key="9">
    <source>
        <dbReference type="SAM" id="MobiDB-lite"/>
    </source>
</evidence>
<feature type="region of interest" description="Disordered" evidence="9">
    <location>
        <begin position="560"/>
        <end position="592"/>
    </location>
</feature>
<evidence type="ECO:0000256" key="7">
    <source>
        <dbReference type="ARBA" id="ARBA00023157"/>
    </source>
</evidence>
<dbReference type="SUPFAM" id="SSF55797">
    <property type="entry name" value="PR-1-like"/>
    <property type="match status" value="2"/>
</dbReference>
<keyword evidence="3" id="KW-0964">Secreted</keyword>
<sequence length="814" mass="92067">MRNIFISTVLLCIASLAGARTVKIGTDLPSSGNASDAVQMQDSVPMSAIKLRRKRYISQSDMLTIVDYHNQVRARVFPPAANMEYMVWDESLARSAESWAATCIWDHGPPYLLRYLGQNLSVRTGSYQSILQLVKPWYDEMKDYVFPYPHECNPTCPMRCYGPMCTHYTQMVWGTTNRVGCAIQVCYNMVVWGSVWRQANYLVCDYSPKGNWVGEAPYKVGVPCSACPPNYGGLCRNNMCFPTANSNFMYWFKLNGESELQCVVVSLRFLLTQSASVPAVPDAQRDRAVKRSYFPLVLSSLWFYPEMKWCCLSSSMLLLLYMHCTFAMFLPNTTYLEALMEKYMDKEDSWWESRPRGKRAISHSDMQLILDLHNKLRGQVYPPASNMEYMVWDTELERSAEDWAHTCLWQHGPSHLLTQIGQNLGAHWGRERPPTFHVQAWYDEVQHYSFPYPQECNPYCPYRCSGPVCTHYTQLVWATSNKIGCAINVCYNMNVWGMIWAKAVYLVCNYSPPGNWWGHAPYKHGRPCSACPSSYGGGCRDNLCYKDDGRYSALEPEDSNYIEPESSHSHSSPPADHAHTPTPAPTPARNQGLDRNEIISTEQMSQQVECDVKLRDRCKGTTCNRYECPPGCLYRHGKVLGSGYYDVQSSICGAGMHAGIIDDDGGWLDITRVGRRTGFTDSYQNGVQTLAKEQSANAFTVAKVPVKAIPCDMTVAQYCPFKKPVTHCPRLYCPRNCLFSSRARVIGTRYYTDSSSICRAAIHAGVIQNDAGGYLDVMPLDKRRSYSGSHQNRLTSESLRNPTAGKAFRVFAVI</sequence>
<protein>
    <submittedName>
        <fullName evidence="12">Cysteine-rich secretory protein LCCL domain-containing 1</fullName>
    </submittedName>
</protein>
<dbReference type="FunFam" id="3.40.33.10:FF:000003">
    <property type="entry name" value="Peptidase inhibitor 15"/>
    <property type="match status" value="1"/>
</dbReference>
<evidence type="ECO:0000256" key="1">
    <source>
        <dbReference type="ARBA" id="ARBA00004613"/>
    </source>
</evidence>
<evidence type="ECO:0000313" key="12">
    <source>
        <dbReference type="EMBL" id="TSN21205.1"/>
    </source>
</evidence>
<dbReference type="Gene3D" id="3.40.33.10">
    <property type="entry name" value="CAP"/>
    <property type="match status" value="2"/>
</dbReference>
<keyword evidence="7" id="KW-1015">Disulfide bond</keyword>
<dbReference type="SMART" id="SM00603">
    <property type="entry name" value="LCCL"/>
    <property type="match status" value="2"/>
</dbReference>
<dbReference type="PROSITE" id="PS50820">
    <property type="entry name" value="LCCL"/>
    <property type="match status" value="2"/>
</dbReference>
<keyword evidence="6" id="KW-0677">Repeat</keyword>
<dbReference type="SMART" id="SM00198">
    <property type="entry name" value="SCP"/>
    <property type="match status" value="2"/>
</dbReference>
<keyword evidence="13" id="KW-1185">Reference proteome</keyword>
<proteinExistence type="inferred from homology"/>
<dbReference type="GO" id="GO:0030414">
    <property type="term" value="F:peptidase inhibitor activity"/>
    <property type="evidence" value="ECO:0007669"/>
    <property type="project" value="UniProtKB-KW"/>
</dbReference>
<feature type="domain" description="LCCL" evidence="11">
    <location>
        <begin position="604"/>
        <end position="699"/>
    </location>
</feature>
<dbReference type="InterPro" id="IPR036609">
    <property type="entry name" value="LCCL_sf"/>
</dbReference>
<dbReference type="PANTHER" id="PTHR10334">
    <property type="entry name" value="CYSTEINE-RICH SECRETORY PROTEIN-RELATED"/>
    <property type="match status" value="1"/>
</dbReference>
<dbReference type="InterPro" id="IPR001283">
    <property type="entry name" value="CRISP-related"/>
</dbReference>
<evidence type="ECO:0000256" key="4">
    <source>
        <dbReference type="ARBA" id="ARBA00022690"/>
    </source>
</evidence>
<dbReference type="SUPFAM" id="SSF69848">
    <property type="entry name" value="LCCL domain"/>
    <property type="match status" value="2"/>
</dbReference>
<dbReference type="GO" id="GO:0005576">
    <property type="term" value="C:extracellular region"/>
    <property type="evidence" value="ECO:0007669"/>
    <property type="project" value="UniProtKB-SubCell"/>
</dbReference>
<feature type="signal peptide" evidence="10">
    <location>
        <begin position="1"/>
        <end position="19"/>
    </location>
</feature>
<dbReference type="InterPro" id="IPR035940">
    <property type="entry name" value="CAP_sf"/>
</dbReference>
<reference evidence="12 13" key="1">
    <citation type="journal article" date="2019" name="Genome Biol. Evol.">
        <title>Whole-Genome Sequencing of the Giant Devil Catfish, Bagarius yarrelli.</title>
        <authorList>
            <person name="Jiang W."/>
            <person name="Lv Y."/>
            <person name="Cheng L."/>
            <person name="Yang K."/>
            <person name="Chao B."/>
            <person name="Wang X."/>
            <person name="Li Y."/>
            <person name="Pan X."/>
            <person name="You X."/>
            <person name="Zhang Y."/>
            <person name="Yang J."/>
            <person name="Li J."/>
            <person name="Zhang X."/>
            <person name="Liu S."/>
            <person name="Sun C."/>
            <person name="Yang J."/>
            <person name="Shi Q."/>
        </authorList>
    </citation>
    <scope>NUCLEOTIDE SEQUENCE [LARGE SCALE GENOMIC DNA]</scope>
    <source>
        <strain evidence="12">JWS20170419001</strain>
        <tissue evidence="12">Muscle</tissue>
    </source>
</reference>
<gene>
    <name evidence="12" type="ORF">Baya_9280</name>
</gene>
<keyword evidence="8" id="KW-0325">Glycoprotein</keyword>
<dbReference type="Proteomes" id="UP000319801">
    <property type="component" value="Unassembled WGS sequence"/>
</dbReference>
<evidence type="ECO:0000313" key="13">
    <source>
        <dbReference type="Proteomes" id="UP000319801"/>
    </source>
</evidence>
<dbReference type="InterPro" id="IPR014044">
    <property type="entry name" value="CAP_dom"/>
</dbReference>
<feature type="chain" id="PRO_5022062498" evidence="10">
    <location>
        <begin position="20"/>
        <end position="814"/>
    </location>
</feature>
<dbReference type="OrthoDB" id="414826at2759"/>
<dbReference type="Pfam" id="PF03815">
    <property type="entry name" value="LCCL"/>
    <property type="match status" value="2"/>
</dbReference>
<dbReference type="FunFam" id="2.170.130.20:FF:000001">
    <property type="entry name" value="Cysteine-rich secretory protein LCCL domain-containing 1"/>
    <property type="match status" value="2"/>
</dbReference>
<dbReference type="InterPro" id="IPR004043">
    <property type="entry name" value="LCCL"/>
</dbReference>
<keyword evidence="5 10" id="KW-0732">Signal</keyword>
<dbReference type="InterPro" id="IPR018244">
    <property type="entry name" value="Allrgn_V5/Tpx1_CS"/>
</dbReference>